<accession>A0ACC2NWN3</accession>
<sequence>MRELLALILMISYAMGFDFKARATCFPSTTEVIKPFKVNFYLCTKSIGSCHEINNPMTKEELKNAGFHAGSPTYVLIHGFLRTHETFWVQDIKDILRQEADANVFLVDWSSVFLTHNSTSTHLNYLNLLNYRYAVIASATVAEKITEFMKSYPASSNSMKWRHLHFIGHSLGAHIAGQAARKLDKVHRITGLDPAGPCFENVNTNLKLRNSDARFVDVIHTNCEQGKSNNFGIFEKLGTVDFYPNGGNNQPGCASELPKSSIGNIFRMSNLPNLIADEAMILQKNLYNDNTDFKDLISNFVLRGASMFCDHEESARYFVESMKKSRQYTLYGHQYEKGRPIRIDAVTNCIEMGINADSDINVRGAFYVDTKGTFKECRAKGEAEFHEGLKRFNRLSS</sequence>
<keyword evidence="2" id="KW-1185">Reference proteome</keyword>
<dbReference type="Proteomes" id="UP001239111">
    <property type="component" value="Chromosome 2"/>
</dbReference>
<protein>
    <submittedName>
        <fullName evidence="1">Uncharacterized protein</fullName>
    </submittedName>
</protein>
<proteinExistence type="predicted"/>
<organism evidence="1 2">
    <name type="scientific">Eretmocerus hayati</name>
    <dbReference type="NCBI Taxonomy" id="131215"/>
    <lineage>
        <taxon>Eukaryota</taxon>
        <taxon>Metazoa</taxon>
        <taxon>Ecdysozoa</taxon>
        <taxon>Arthropoda</taxon>
        <taxon>Hexapoda</taxon>
        <taxon>Insecta</taxon>
        <taxon>Pterygota</taxon>
        <taxon>Neoptera</taxon>
        <taxon>Endopterygota</taxon>
        <taxon>Hymenoptera</taxon>
        <taxon>Apocrita</taxon>
        <taxon>Proctotrupomorpha</taxon>
        <taxon>Chalcidoidea</taxon>
        <taxon>Aphelinidae</taxon>
        <taxon>Aphelininae</taxon>
        <taxon>Eretmocerus</taxon>
    </lineage>
</organism>
<dbReference type="EMBL" id="CM056742">
    <property type="protein sequence ID" value="KAJ8675497.1"/>
    <property type="molecule type" value="Genomic_DNA"/>
</dbReference>
<evidence type="ECO:0000313" key="1">
    <source>
        <dbReference type="EMBL" id="KAJ8675497.1"/>
    </source>
</evidence>
<name>A0ACC2NWN3_9HYME</name>
<evidence type="ECO:0000313" key="2">
    <source>
        <dbReference type="Proteomes" id="UP001239111"/>
    </source>
</evidence>
<comment type="caution">
    <text evidence="1">The sequence shown here is derived from an EMBL/GenBank/DDBJ whole genome shotgun (WGS) entry which is preliminary data.</text>
</comment>
<reference evidence="1" key="1">
    <citation type="submission" date="2023-04" db="EMBL/GenBank/DDBJ databases">
        <title>A chromosome-level genome assembly of the parasitoid wasp Eretmocerus hayati.</title>
        <authorList>
            <person name="Zhong Y."/>
            <person name="Liu S."/>
            <person name="Liu Y."/>
        </authorList>
    </citation>
    <scope>NUCLEOTIDE SEQUENCE</scope>
    <source>
        <strain evidence="1">ZJU_SS_LIU_2023</strain>
    </source>
</reference>
<gene>
    <name evidence="1" type="ORF">QAD02_011283</name>
</gene>